<feature type="region of interest" description="Disordered" evidence="3">
    <location>
        <begin position="277"/>
        <end position="308"/>
    </location>
</feature>
<organism evidence="6 7">
    <name type="scientific">Lactarius akahatsu</name>
    <dbReference type="NCBI Taxonomy" id="416441"/>
    <lineage>
        <taxon>Eukaryota</taxon>
        <taxon>Fungi</taxon>
        <taxon>Dikarya</taxon>
        <taxon>Basidiomycota</taxon>
        <taxon>Agaricomycotina</taxon>
        <taxon>Agaricomycetes</taxon>
        <taxon>Russulales</taxon>
        <taxon>Russulaceae</taxon>
        <taxon>Lactarius</taxon>
    </lineage>
</organism>
<dbReference type="Gene3D" id="3.40.50.300">
    <property type="entry name" value="P-loop containing nucleotide triphosphate hydrolases"/>
    <property type="match status" value="1"/>
</dbReference>
<dbReference type="GO" id="GO:0016887">
    <property type="term" value="F:ATP hydrolysis activity"/>
    <property type="evidence" value="ECO:0007669"/>
    <property type="project" value="InterPro"/>
</dbReference>
<accession>A0AAD4L967</accession>
<keyword evidence="1" id="KW-0547">Nucleotide-binding</keyword>
<dbReference type="GO" id="GO:0051603">
    <property type="term" value="P:proteolysis involved in protein catabolic process"/>
    <property type="evidence" value="ECO:0007669"/>
    <property type="project" value="TreeGrafter"/>
</dbReference>
<sequence length="475" mass="52088">MDSGQVPRASSQHFAMRVIRKSIALPSTLFCSQHSSRLRRFVRTQVQHEYTPREDYDSSEFARLAGLATPRQLAQYLDEYIVGQQDAKKVLSVAVFNHYNRVRANVQVLEAEEDESEWTEDSQADSRVGVVPVHLNPHPRRTHHSQGNSFPVQLRYSTPTFDKSNVLVLGPTGSGKTLLAKTLAKVLDVPFSVSDATSFTQVGYVGEDVDMCIHRLLQAANWDPFRASTGIVYIDEVDKIARKSSGGGIEGSRDVGGEGVQQALLRMMEGSVVTVPAKGSAVEGPGVPPSEGRSRSGQRNANLGPPKPDMYQIDTSNVLFILSGAFVGLDAVIKRRVAKGSIGFTAELASNDDTPSSDFMPFFTPNRRPLPNMLEHVEPADLVKYGFIPEFVSRLPSIATLAPLTPTDLRRILTEVRGCLISQYTALFSYSGVEIRFTNGALNEICHKAAQRGGGARGLRGIMENLLLEPMYEVP</sequence>
<gene>
    <name evidence="6" type="ORF">EDB92DRAFT_1894262</name>
</gene>
<dbReference type="EMBL" id="JAKELL010000100">
    <property type="protein sequence ID" value="KAH8982387.1"/>
    <property type="molecule type" value="Genomic_DNA"/>
</dbReference>
<dbReference type="InterPro" id="IPR003593">
    <property type="entry name" value="AAA+_ATPase"/>
</dbReference>
<evidence type="ECO:0000256" key="3">
    <source>
        <dbReference type="SAM" id="MobiDB-lite"/>
    </source>
</evidence>
<dbReference type="Proteomes" id="UP001201163">
    <property type="component" value="Unassembled WGS sequence"/>
</dbReference>
<evidence type="ECO:0000313" key="6">
    <source>
        <dbReference type="EMBL" id="KAH8982387.1"/>
    </source>
</evidence>
<dbReference type="InterPro" id="IPR019489">
    <property type="entry name" value="Clp_ATPase_C"/>
</dbReference>
<dbReference type="InterPro" id="IPR027417">
    <property type="entry name" value="P-loop_NTPase"/>
</dbReference>
<keyword evidence="7" id="KW-1185">Reference proteome</keyword>
<evidence type="ECO:0000259" key="5">
    <source>
        <dbReference type="SMART" id="SM01086"/>
    </source>
</evidence>
<dbReference type="SMART" id="SM00382">
    <property type="entry name" value="AAA"/>
    <property type="match status" value="1"/>
</dbReference>
<dbReference type="SMART" id="SM01086">
    <property type="entry name" value="ClpB_D2-small"/>
    <property type="match status" value="1"/>
</dbReference>
<dbReference type="Gene3D" id="1.10.8.60">
    <property type="match status" value="1"/>
</dbReference>
<dbReference type="GO" id="GO:0005759">
    <property type="term" value="C:mitochondrial matrix"/>
    <property type="evidence" value="ECO:0007669"/>
    <property type="project" value="TreeGrafter"/>
</dbReference>
<dbReference type="PANTHER" id="PTHR48102:SF7">
    <property type="entry name" value="ATP-DEPENDENT CLP PROTEASE ATP-BINDING SUBUNIT CLPX-LIKE, MITOCHONDRIAL"/>
    <property type="match status" value="1"/>
</dbReference>
<dbReference type="GO" id="GO:0005524">
    <property type="term" value="F:ATP binding"/>
    <property type="evidence" value="ECO:0007669"/>
    <property type="project" value="UniProtKB-KW"/>
</dbReference>
<feature type="domain" description="AAA+ ATPase" evidence="4">
    <location>
        <begin position="162"/>
        <end position="348"/>
    </location>
</feature>
<evidence type="ECO:0000313" key="7">
    <source>
        <dbReference type="Proteomes" id="UP001201163"/>
    </source>
</evidence>
<protein>
    <submittedName>
        <fullName evidence="6">P-loop containing nucleoside triphosphate hydrolase protein</fullName>
    </submittedName>
</protein>
<proteinExistence type="predicted"/>
<name>A0AAD4L967_9AGAM</name>
<keyword evidence="6" id="KW-0378">Hydrolase</keyword>
<reference evidence="6" key="1">
    <citation type="submission" date="2022-01" db="EMBL/GenBank/DDBJ databases">
        <title>Comparative genomics reveals a dynamic genome evolution in the ectomycorrhizal milk-cap (Lactarius) mushrooms.</title>
        <authorList>
            <consortium name="DOE Joint Genome Institute"/>
            <person name="Lebreton A."/>
            <person name="Tang N."/>
            <person name="Kuo A."/>
            <person name="LaButti K."/>
            <person name="Drula E."/>
            <person name="Barry K."/>
            <person name="Clum A."/>
            <person name="Lipzen A."/>
            <person name="Mousain D."/>
            <person name="Ng V."/>
            <person name="Wang R."/>
            <person name="Wang X."/>
            <person name="Dai Y."/>
            <person name="Henrissat B."/>
            <person name="Grigoriev I.V."/>
            <person name="Guerin-Laguette A."/>
            <person name="Yu F."/>
            <person name="Martin F.M."/>
        </authorList>
    </citation>
    <scope>NUCLEOTIDE SEQUENCE</scope>
    <source>
        <strain evidence="6">QP</strain>
    </source>
</reference>
<comment type="caution">
    <text evidence="6">The sequence shown here is derived from an EMBL/GenBank/DDBJ whole genome shotgun (WGS) entry which is preliminary data.</text>
</comment>
<keyword evidence="2" id="KW-0067">ATP-binding</keyword>
<dbReference type="InterPro" id="IPR050052">
    <property type="entry name" value="ATP-dep_Clp_protease_ClpX"/>
</dbReference>
<dbReference type="Pfam" id="PF10431">
    <property type="entry name" value="ClpB_D2-small"/>
    <property type="match status" value="1"/>
</dbReference>
<dbReference type="SUPFAM" id="SSF52540">
    <property type="entry name" value="P-loop containing nucleoside triphosphate hydrolases"/>
    <property type="match status" value="1"/>
</dbReference>
<evidence type="ECO:0000256" key="1">
    <source>
        <dbReference type="ARBA" id="ARBA00022741"/>
    </source>
</evidence>
<dbReference type="Pfam" id="PF07724">
    <property type="entry name" value="AAA_2"/>
    <property type="match status" value="1"/>
</dbReference>
<dbReference type="AlphaFoldDB" id="A0AAD4L967"/>
<evidence type="ECO:0000256" key="2">
    <source>
        <dbReference type="ARBA" id="ARBA00022840"/>
    </source>
</evidence>
<evidence type="ECO:0000259" key="4">
    <source>
        <dbReference type="SMART" id="SM00382"/>
    </source>
</evidence>
<feature type="domain" description="Clp ATPase C-terminal" evidence="5">
    <location>
        <begin position="404"/>
        <end position="475"/>
    </location>
</feature>
<dbReference type="PANTHER" id="PTHR48102">
    <property type="entry name" value="ATP-DEPENDENT CLP PROTEASE ATP-BINDING SUBUNIT CLPX-LIKE, MITOCHONDRIAL-RELATED"/>
    <property type="match status" value="1"/>
</dbReference>
<dbReference type="InterPro" id="IPR003959">
    <property type="entry name" value="ATPase_AAA_core"/>
</dbReference>